<proteinExistence type="inferred from homology"/>
<evidence type="ECO:0000256" key="10">
    <source>
        <dbReference type="RuleBase" id="RU363035"/>
    </source>
</evidence>
<dbReference type="Gene3D" id="3.40.50.620">
    <property type="entry name" value="HUPs"/>
    <property type="match status" value="3"/>
</dbReference>
<feature type="domain" description="Aminoacyl-tRNA synthetase class Ia" evidence="12">
    <location>
        <begin position="631"/>
        <end position="669"/>
    </location>
</feature>
<dbReference type="PANTHER" id="PTHR43740">
    <property type="entry name" value="LEUCYL-TRNA SYNTHETASE"/>
    <property type="match status" value="1"/>
</dbReference>
<evidence type="ECO:0000256" key="9">
    <source>
        <dbReference type="ARBA" id="ARBA00047469"/>
    </source>
</evidence>
<comment type="catalytic activity">
    <reaction evidence="9">
        <text>tRNA(Leu) + L-leucine + ATP = L-leucyl-tRNA(Leu) + AMP + diphosphate</text>
        <dbReference type="Rhea" id="RHEA:11688"/>
        <dbReference type="Rhea" id="RHEA-COMP:9613"/>
        <dbReference type="Rhea" id="RHEA-COMP:9622"/>
        <dbReference type="ChEBI" id="CHEBI:30616"/>
        <dbReference type="ChEBI" id="CHEBI:33019"/>
        <dbReference type="ChEBI" id="CHEBI:57427"/>
        <dbReference type="ChEBI" id="CHEBI:78442"/>
        <dbReference type="ChEBI" id="CHEBI:78494"/>
        <dbReference type="ChEBI" id="CHEBI:456215"/>
        <dbReference type="EC" id="6.1.1.4"/>
    </reaction>
</comment>
<reference evidence="15" key="1">
    <citation type="submission" date="2025-08" db="UniProtKB">
        <authorList>
            <consortium name="RefSeq"/>
        </authorList>
    </citation>
    <scope>IDENTIFICATION</scope>
    <source>
        <tissue evidence="15">Testes</tissue>
    </source>
</reference>
<dbReference type="SUPFAM" id="SSF47323">
    <property type="entry name" value="Anticodon-binding domain of a subclass of class I aminoacyl-tRNA synthetases"/>
    <property type="match status" value="1"/>
</dbReference>
<dbReference type="EC" id="6.1.1.4" evidence="2"/>
<dbReference type="Proteomes" id="UP000694865">
    <property type="component" value="Unplaced"/>
</dbReference>
<dbReference type="SUPFAM" id="SSF52374">
    <property type="entry name" value="Nucleotidylyl transferase"/>
    <property type="match status" value="1"/>
</dbReference>
<evidence type="ECO:0000259" key="13">
    <source>
        <dbReference type="Pfam" id="PF08264"/>
    </source>
</evidence>
<dbReference type="InterPro" id="IPR001412">
    <property type="entry name" value="aa-tRNA-synth_I_CS"/>
</dbReference>
<evidence type="ECO:0000256" key="1">
    <source>
        <dbReference type="ARBA" id="ARBA00005594"/>
    </source>
</evidence>
<evidence type="ECO:0000256" key="3">
    <source>
        <dbReference type="ARBA" id="ARBA00022598"/>
    </source>
</evidence>
<dbReference type="CDD" id="cd07958">
    <property type="entry name" value="Anticodon_Ia_Leu_BEm"/>
    <property type="match status" value="1"/>
</dbReference>
<keyword evidence="3 10" id="KW-0436">Ligase</keyword>
<keyword evidence="5 10" id="KW-0067">ATP-binding</keyword>
<dbReference type="PANTHER" id="PTHR43740:SF2">
    <property type="entry name" value="LEUCINE--TRNA LIGASE, MITOCHONDRIAL"/>
    <property type="match status" value="1"/>
</dbReference>
<protein>
    <recommendedName>
        <fullName evidence="2">leucine--tRNA ligase</fullName>
        <ecNumber evidence="2">6.1.1.4</ecNumber>
    </recommendedName>
    <alternativeName>
        <fullName evidence="8">Leucyl-tRNA synthetase</fullName>
    </alternativeName>
</protein>
<organism evidence="14 15">
    <name type="scientific">Saccoglossus kowalevskii</name>
    <name type="common">Acorn worm</name>
    <dbReference type="NCBI Taxonomy" id="10224"/>
    <lineage>
        <taxon>Eukaryota</taxon>
        <taxon>Metazoa</taxon>
        <taxon>Hemichordata</taxon>
        <taxon>Enteropneusta</taxon>
        <taxon>Harrimaniidae</taxon>
        <taxon>Saccoglossus</taxon>
    </lineage>
</organism>
<keyword evidence="7 10" id="KW-0030">Aminoacyl-tRNA synthetase</keyword>
<dbReference type="InterPro" id="IPR014729">
    <property type="entry name" value="Rossmann-like_a/b/a_fold"/>
</dbReference>
<feature type="region of interest" description="Disordered" evidence="11">
    <location>
        <begin position="515"/>
        <end position="544"/>
    </location>
</feature>
<keyword evidence="4 10" id="KW-0547">Nucleotide-binding</keyword>
<accession>A0ABM0MQB0</accession>
<dbReference type="RefSeq" id="XP_006822201.1">
    <property type="nucleotide sequence ID" value="XM_006822138.1"/>
</dbReference>
<dbReference type="InterPro" id="IPR009008">
    <property type="entry name" value="Val/Leu/Ile-tRNA-synth_edit"/>
</dbReference>
<feature type="domain" description="Aminoacyl-tRNA synthetase class Ia" evidence="12">
    <location>
        <begin position="58"/>
        <end position="419"/>
    </location>
</feature>
<feature type="compositionally biased region" description="Basic and acidic residues" evidence="11">
    <location>
        <begin position="524"/>
        <end position="534"/>
    </location>
</feature>
<dbReference type="Pfam" id="PF00133">
    <property type="entry name" value="tRNA-synt_1"/>
    <property type="match status" value="2"/>
</dbReference>
<dbReference type="PROSITE" id="PS00178">
    <property type="entry name" value="AA_TRNA_LIGASE_I"/>
    <property type="match status" value="1"/>
</dbReference>
<dbReference type="SUPFAM" id="SSF50677">
    <property type="entry name" value="ValRS/IleRS/LeuRS editing domain"/>
    <property type="match status" value="1"/>
</dbReference>
<dbReference type="Pfam" id="PF08264">
    <property type="entry name" value="Anticodon_1"/>
    <property type="match status" value="1"/>
</dbReference>
<evidence type="ECO:0000313" key="15">
    <source>
        <dbReference type="RefSeq" id="XP_006822201.1"/>
    </source>
</evidence>
<keyword evidence="14" id="KW-1185">Reference proteome</keyword>
<keyword evidence="6 10" id="KW-0648">Protein biosynthesis</keyword>
<gene>
    <name evidence="15" type="primary">LOC102803390</name>
</gene>
<evidence type="ECO:0000259" key="12">
    <source>
        <dbReference type="Pfam" id="PF00133"/>
    </source>
</evidence>
<dbReference type="GeneID" id="102803390"/>
<evidence type="ECO:0000256" key="11">
    <source>
        <dbReference type="SAM" id="MobiDB-lite"/>
    </source>
</evidence>
<dbReference type="InterPro" id="IPR002302">
    <property type="entry name" value="Leu-tRNA-ligase"/>
</dbReference>
<evidence type="ECO:0000256" key="4">
    <source>
        <dbReference type="ARBA" id="ARBA00022741"/>
    </source>
</evidence>
<feature type="region of interest" description="Disordered" evidence="11">
    <location>
        <begin position="441"/>
        <end position="460"/>
    </location>
</feature>
<dbReference type="InterPro" id="IPR002300">
    <property type="entry name" value="aa-tRNA-synth_Ia"/>
</dbReference>
<dbReference type="PRINTS" id="PR00985">
    <property type="entry name" value="TRNASYNTHLEU"/>
</dbReference>
<evidence type="ECO:0000313" key="14">
    <source>
        <dbReference type="Proteomes" id="UP000694865"/>
    </source>
</evidence>
<dbReference type="InterPro" id="IPR013155">
    <property type="entry name" value="M/V/L/I-tRNA-synth_anticd-bd"/>
</dbReference>
<name>A0ABM0MQB0_SACKO</name>
<evidence type="ECO:0000256" key="5">
    <source>
        <dbReference type="ARBA" id="ARBA00022840"/>
    </source>
</evidence>
<evidence type="ECO:0000256" key="2">
    <source>
        <dbReference type="ARBA" id="ARBA00013164"/>
    </source>
</evidence>
<sequence length="900" mass="104415">MAGILIKHWRKSLFLPSTCCRCLYSKTGIWEKKFTIEQRQEVEDYWKQELIKHNERSRLSQSNKKEKFYVLSMFPYPSGRLHMGHVRVYTISDTVAHFQRMNNKQVLHPMGWDAFGLPAENAAIERKLPPEDWTYSNIDYMRKQLQDLSMCFDWDREIFTCREDYYKWTQYIFLQFYESGLAYQKLGWVNWDPIDQTVLANEQINNNILDELSIYTDVPELIFGASHIILSPQHIILHRLQNKLSTSKEQLESLNETKVLKLDLAATHPFTKKSLPVFVANDNRFTEHYDALIGIPSGCQDDMDFALTHDLKIVDIFTAEETDDGIILNSDQFSGMTRTAAKDAITKYAREHDIGGHMTSPRQFDWFISRQRYWGTPIPIIHCPKCKKDAYKKMRGTEANKVRYKRLKKQAKKVVAKAMRGENEKVLSELKENPNKVVKAMKGDGRDVTGGRCMRGSDGKLNFSERDRSKVWKEHMEKIMNEENEWDQDVEADLVEGPVERVSREEVVKAIRDMKTGKAAEPSEWSKEKGKAKEDVEDASGGGEWEGWDEDEGCFKSCKVEGGAIMHLLYARFIAHFLHHKGLTRDREPFKRLLVQGLVMGQTYKVESTGQYLSKDQVQFTGNTAVQKDTGLSVETKWEKMSKSKHNGVDPEDIINQYGIDTVRLFMLSGIPPEHNMLWNTEAIVGIVRWKNKLWDLVSHFLQVKHESPLKPTNNHNKDEMRLRKERHVAIEEVTRMCKDEYMFSVSISRLIKLTNILRKVPDSIVQNSKEFEKTLCDMCIMLAPMAPHIALELWEGITSVEQYQCQHYDRTKNVLEQTWPELEKLEDETPKPDDLVTMTVKINNEFKGHVSLPYKVAVDKDEAAQFVIDSDIGKEFLHEKLITRTLLAKKGYLIGFLVK</sequence>
<dbReference type="Gene3D" id="1.10.730.10">
    <property type="entry name" value="Isoleucyl-tRNA Synthetase, Domain 1"/>
    <property type="match status" value="1"/>
</dbReference>
<evidence type="ECO:0000256" key="8">
    <source>
        <dbReference type="ARBA" id="ARBA00030520"/>
    </source>
</evidence>
<comment type="similarity">
    <text evidence="1 10">Belongs to the class-I aminoacyl-tRNA synthetase family.</text>
</comment>
<evidence type="ECO:0000256" key="6">
    <source>
        <dbReference type="ARBA" id="ARBA00022917"/>
    </source>
</evidence>
<dbReference type="InterPro" id="IPR009080">
    <property type="entry name" value="tRNAsynth_Ia_anticodon-bd"/>
</dbReference>
<feature type="domain" description="Methionyl/Valyl/Leucyl/Isoleucyl-tRNA synthetase anticodon-binding" evidence="13">
    <location>
        <begin position="725"/>
        <end position="852"/>
    </location>
</feature>
<evidence type="ECO:0000256" key="7">
    <source>
        <dbReference type="ARBA" id="ARBA00023146"/>
    </source>
</evidence>